<protein>
    <submittedName>
        <fullName evidence="3">Uncharacterized protein</fullName>
    </submittedName>
</protein>
<feature type="compositionally biased region" description="Low complexity" evidence="1">
    <location>
        <begin position="64"/>
        <end position="81"/>
    </location>
</feature>
<feature type="compositionally biased region" description="Basic residues" evidence="1">
    <location>
        <begin position="14"/>
        <end position="27"/>
    </location>
</feature>
<dbReference type="AlphaFoldDB" id="A0A915KU55"/>
<evidence type="ECO:0000313" key="2">
    <source>
        <dbReference type="Proteomes" id="UP000887565"/>
    </source>
</evidence>
<reference evidence="3" key="1">
    <citation type="submission" date="2022-11" db="UniProtKB">
        <authorList>
            <consortium name="WormBaseParasite"/>
        </authorList>
    </citation>
    <scope>IDENTIFICATION</scope>
</reference>
<accession>A0A915KU55</accession>
<sequence length="106" mass="11900">MSEKFIRHLGREKARCRRRLSKARARRLAAEQQQQGTPVTGSENDAYDTAEETTIPEVLTMQNSKMETSKSQTKTETSKSQMKSDRAPTSTASYTQTQRVSKTGGE</sequence>
<feature type="region of interest" description="Disordered" evidence="1">
    <location>
        <begin position="1"/>
        <end position="106"/>
    </location>
</feature>
<dbReference type="WBParaSite" id="nRc.2.0.1.t42456-RA">
    <property type="protein sequence ID" value="nRc.2.0.1.t42456-RA"/>
    <property type="gene ID" value="nRc.2.0.1.g42456"/>
</dbReference>
<feature type="compositionally biased region" description="Basic and acidic residues" evidence="1">
    <location>
        <begin position="1"/>
        <end position="13"/>
    </location>
</feature>
<proteinExistence type="predicted"/>
<evidence type="ECO:0000256" key="1">
    <source>
        <dbReference type="SAM" id="MobiDB-lite"/>
    </source>
</evidence>
<evidence type="ECO:0000313" key="3">
    <source>
        <dbReference type="WBParaSite" id="nRc.2.0.1.t42456-RA"/>
    </source>
</evidence>
<organism evidence="2 3">
    <name type="scientific">Romanomermis culicivorax</name>
    <name type="common">Nematode worm</name>
    <dbReference type="NCBI Taxonomy" id="13658"/>
    <lineage>
        <taxon>Eukaryota</taxon>
        <taxon>Metazoa</taxon>
        <taxon>Ecdysozoa</taxon>
        <taxon>Nematoda</taxon>
        <taxon>Enoplea</taxon>
        <taxon>Dorylaimia</taxon>
        <taxon>Mermithida</taxon>
        <taxon>Mermithoidea</taxon>
        <taxon>Mermithidae</taxon>
        <taxon>Romanomermis</taxon>
    </lineage>
</organism>
<name>A0A915KU55_ROMCU</name>
<keyword evidence="2" id="KW-1185">Reference proteome</keyword>
<feature type="compositionally biased region" description="Polar residues" evidence="1">
    <location>
        <begin position="87"/>
        <end position="106"/>
    </location>
</feature>
<dbReference type="Proteomes" id="UP000887565">
    <property type="component" value="Unplaced"/>
</dbReference>